<name>A0A9P9FMM1_9HYPO</name>
<dbReference type="SMART" id="SM00612">
    <property type="entry name" value="Kelch"/>
    <property type="match status" value="4"/>
</dbReference>
<sequence>MCSLTAGERWESLAPFSDGARQEHGAAAIGQKIYIISGFKLGGNTSDTAYTTETIQIYDIDTNTWSGAAPMPVPMNHPNVAATSGKIYVLSGLRGESNNSLNGSSIVSVYGDEIILAGGVQKIEYKVNGAEETVNIVSAFNIRTHEWRSYPQLPEGREHAGGAIMSDKFYVVGGRYLSPLNVRGTVYVLSLKSLQWDELAPMPTPRGGISVAAVGERIYTFGGEGNPDPNAGDVFNQTEVYDVQANCWQQLKPMDIPRHGTAAVAVGGIIYTPGGGAKDGITSCPAKALKQAY</sequence>
<evidence type="ECO:0000313" key="1">
    <source>
        <dbReference type="EMBL" id="KAH7165196.1"/>
    </source>
</evidence>
<accession>A0A9P9FMM1</accession>
<dbReference type="AlphaFoldDB" id="A0A9P9FMM1"/>
<dbReference type="PANTHER" id="PTHR45632:SF24">
    <property type="entry name" value="GALACTOSE OXIDASE"/>
    <property type="match status" value="1"/>
</dbReference>
<evidence type="ECO:0008006" key="3">
    <source>
        <dbReference type="Google" id="ProtNLM"/>
    </source>
</evidence>
<dbReference type="EMBL" id="JAGMUV010000003">
    <property type="protein sequence ID" value="KAH7165196.1"/>
    <property type="molecule type" value="Genomic_DNA"/>
</dbReference>
<dbReference type="InterPro" id="IPR011043">
    <property type="entry name" value="Gal_Oxase/kelch_b-propeller"/>
</dbReference>
<dbReference type="InterPro" id="IPR006652">
    <property type="entry name" value="Kelch_1"/>
</dbReference>
<organism evidence="1 2">
    <name type="scientific">Dactylonectria macrodidyma</name>
    <dbReference type="NCBI Taxonomy" id="307937"/>
    <lineage>
        <taxon>Eukaryota</taxon>
        <taxon>Fungi</taxon>
        <taxon>Dikarya</taxon>
        <taxon>Ascomycota</taxon>
        <taxon>Pezizomycotina</taxon>
        <taxon>Sordariomycetes</taxon>
        <taxon>Hypocreomycetidae</taxon>
        <taxon>Hypocreales</taxon>
        <taxon>Nectriaceae</taxon>
        <taxon>Dactylonectria</taxon>
    </lineage>
</organism>
<evidence type="ECO:0000313" key="2">
    <source>
        <dbReference type="Proteomes" id="UP000738349"/>
    </source>
</evidence>
<keyword evidence="2" id="KW-1185">Reference proteome</keyword>
<comment type="caution">
    <text evidence="1">The sequence shown here is derived from an EMBL/GenBank/DDBJ whole genome shotgun (WGS) entry which is preliminary data.</text>
</comment>
<dbReference type="Pfam" id="PF01344">
    <property type="entry name" value="Kelch_1"/>
    <property type="match status" value="1"/>
</dbReference>
<gene>
    <name evidence="1" type="ORF">EDB81DRAFT_838026</name>
</gene>
<protein>
    <recommendedName>
        <fullName evidence="3">Kelch repeat-containing protein</fullName>
    </recommendedName>
</protein>
<reference evidence="1" key="1">
    <citation type="journal article" date="2021" name="Nat. Commun.">
        <title>Genetic determinants of endophytism in the Arabidopsis root mycobiome.</title>
        <authorList>
            <person name="Mesny F."/>
            <person name="Miyauchi S."/>
            <person name="Thiergart T."/>
            <person name="Pickel B."/>
            <person name="Atanasova L."/>
            <person name="Karlsson M."/>
            <person name="Huettel B."/>
            <person name="Barry K.W."/>
            <person name="Haridas S."/>
            <person name="Chen C."/>
            <person name="Bauer D."/>
            <person name="Andreopoulos W."/>
            <person name="Pangilinan J."/>
            <person name="LaButti K."/>
            <person name="Riley R."/>
            <person name="Lipzen A."/>
            <person name="Clum A."/>
            <person name="Drula E."/>
            <person name="Henrissat B."/>
            <person name="Kohler A."/>
            <person name="Grigoriev I.V."/>
            <person name="Martin F.M."/>
            <person name="Hacquard S."/>
        </authorList>
    </citation>
    <scope>NUCLEOTIDE SEQUENCE</scope>
    <source>
        <strain evidence="1">MPI-CAGE-AT-0147</strain>
    </source>
</reference>
<dbReference type="OrthoDB" id="45365at2759"/>
<dbReference type="Pfam" id="PF24681">
    <property type="entry name" value="Kelch_KLHDC2_KLHL20_DRC7"/>
    <property type="match status" value="1"/>
</dbReference>
<dbReference type="SUPFAM" id="SSF50965">
    <property type="entry name" value="Galactose oxidase, central domain"/>
    <property type="match status" value="1"/>
</dbReference>
<dbReference type="Proteomes" id="UP000738349">
    <property type="component" value="Unassembled WGS sequence"/>
</dbReference>
<dbReference type="InterPro" id="IPR015915">
    <property type="entry name" value="Kelch-typ_b-propeller"/>
</dbReference>
<dbReference type="PANTHER" id="PTHR45632">
    <property type="entry name" value="LD33804P"/>
    <property type="match status" value="1"/>
</dbReference>
<proteinExistence type="predicted"/>
<dbReference type="Gene3D" id="2.120.10.80">
    <property type="entry name" value="Kelch-type beta propeller"/>
    <property type="match status" value="2"/>
</dbReference>